<dbReference type="PANTHER" id="PTHR10584">
    <property type="entry name" value="SUGAR KINASE"/>
    <property type="match status" value="1"/>
</dbReference>
<dbReference type="CDD" id="cd01942">
    <property type="entry name" value="ribokinase_group_A"/>
    <property type="match status" value="1"/>
</dbReference>
<dbReference type="EMBL" id="DXGI01000069">
    <property type="protein sequence ID" value="HIW77862.1"/>
    <property type="molecule type" value="Genomic_DNA"/>
</dbReference>
<dbReference type="InterPro" id="IPR002173">
    <property type="entry name" value="Carboh/pur_kinase_PfkB_CS"/>
</dbReference>
<dbReference type="PROSITE" id="PS00583">
    <property type="entry name" value="PFKB_KINASES_1"/>
    <property type="match status" value="1"/>
</dbReference>
<dbReference type="Gene3D" id="3.40.1190.20">
    <property type="match status" value="1"/>
</dbReference>
<reference evidence="4" key="2">
    <citation type="submission" date="2021-04" db="EMBL/GenBank/DDBJ databases">
        <authorList>
            <person name="Gilroy R."/>
        </authorList>
    </citation>
    <scope>NUCLEOTIDE SEQUENCE</scope>
    <source>
        <strain evidence="4">ChiSxjej5B17-1746</strain>
    </source>
</reference>
<dbReference type="Proteomes" id="UP000824264">
    <property type="component" value="Unassembled WGS sequence"/>
</dbReference>
<evidence type="ECO:0000256" key="2">
    <source>
        <dbReference type="ARBA" id="ARBA00022777"/>
    </source>
</evidence>
<dbReference type="InterPro" id="IPR029056">
    <property type="entry name" value="Ribokinase-like"/>
</dbReference>
<evidence type="ECO:0000259" key="3">
    <source>
        <dbReference type="Pfam" id="PF00294"/>
    </source>
</evidence>
<dbReference type="PROSITE" id="PS00584">
    <property type="entry name" value="PFKB_KINASES_2"/>
    <property type="match status" value="1"/>
</dbReference>
<evidence type="ECO:0000313" key="5">
    <source>
        <dbReference type="Proteomes" id="UP000824264"/>
    </source>
</evidence>
<proteinExistence type="predicted"/>
<keyword evidence="2 4" id="KW-0418">Kinase</keyword>
<comment type="caution">
    <text evidence="4">The sequence shown here is derived from an EMBL/GenBank/DDBJ whole genome shotgun (WGS) entry which is preliminary data.</text>
</comment>
<dbReference type="Pfam" id="PF00294">
    <property type="entry name" value="PfkB"/>
    <property type="match status" value="1"/>
</dbReference>
<dbReference type="GO" id="GO:0016301">
    <property type="term" value="F:kinase activity"/>
    <property type="evidence" value="ECO:0007669"/>
    <property type="project" value="UniProtKB-KW"/>
</dbReference>
<organism evidence="4 5">
    <name type="scientific">Candidatus Bilophila faecipullorum</name>
    <dbReference type="NCBI Taxonomy" id="2838482"/>
    <lineage>
        <taxon>Bacteria</taxon>
        <taxon>Pseudomonadati</taxon>
        <taxon>Thermodesulfobacteriota</taxon>
        <taxon>Desulfovibrionia</taxon>
        <taxon>Desulfovibrionales</taxon>
        <taxon>Desulfovibrionaceae</taxon>
        <taxon>Bilophila</taxon>
    </lineage>
</organism>
<evidence type="ECO:0000313" key="4">
    <source>
        <dbReference type="EMBL" id="HIW77862.1"/>
    </source>
</evidence>
<feature type="domain" description="Carbohydrate kinase PfkB" evidence="3">
    <location>
        <begin position="38"/>
        <end position="290"/>
    </location>
</feature>
<name>A0A9D1U7W8_9BACT</name>
<evidence type="ECO:0000256" key="1">
    <source>
        <dbReference type="ARBA" id="ARBA00022679"/>
    </source>
</evidence>
<dbReference type="AlphaFoldDB" id="A0A9D1U7W8"/>
<dbReference type="SUPFAM" id="SSF53613">
    <property type="entry name" value="Ribokinase-like"/>
    <property type="match status" value="1"/>
</dbReference>
<dbReference type="PANTHER" id="PTHR10584:SF166">
    <property type="entry name" value="RIBOKINASE"/>
    <property type="match status" value="1"/>
</dbReference>
<gene>
    <name evidence="4" type="ORF">H9874_01785</name>
</gene>
<accession>A0A9D1U7W8</accession>
<protein>
    <submittedName>
        <fullName evidence="4">Carbohydrate kinase family protein</fullName>
    </submittedName>
</protein>
<sequence>MSIYVAGSMAFDRIMTFNGAFADHILADKLHILNVSFLIDGLVEKRGGCAGNIAYTLALMGEKPLILATVGKNFTDYGDYLRSLGLSLEGIRVVPDEFTASCTLITDKNNNQINGFHPAAMKFPCGYAFSSADASADWGIVSPGNLDDMKALPRLFREKGIRYIYDPGQQIPALSGDELLDAIQGSALLVTNDYELEMISKTTGRTRAELRAMTGGLITTLGEQGSVIDNGEQGTVGIARPERVADPTGAGDSFRSGLLKGLLHGLDVPAAARLGATCASYCVEHHGTQEHVFTYESFAARHRAAFNEEPGVRW</sequence>
<dbReference type="InterPro" id="IPR011611">
    <property type="entry name" value="PfkB_dom"/>
</dbReference>
<keyword evidence="1" id="KW-0808">Transferase</keyword>
<reference evidence="4" key="1">
    <citation type="journal article" date="2021" name="PeerJ">
        <title>Extensive microbial diversity within the chicken gut microbiome revealed by metagenomics and culture.</title>
        <authorList>
            <person name="Gilroy R."/>
            <person name="Ravi A."/>
            <person name="Getino M."/>
            <person name="Pursley I."/>
            <person name="Horton D.L."/>
            <person name="Alikhan N.F."/>
            <person name="Baker D."/>
            <person name="Gharbi K."/>
            <person name="Hall N."/>
            <person name="Watson M."/>
            <person name="Adriaenssens E.M."/>
            <person name="Foster-Nyarko E."/>
            <person name="Jarju S."/>
            <person name="Secka A."/>
            <person name="Antonio M."/>
            <person name="Oren A."/>
            <person name="Chaudhuri R.R."/>
            <person name="La Ragione R."/>
            <person name="Hildebrand F."/>
            <person name="Pallen M.J."/>
        </authorList>
    </citation>
    <scope>NUCLEOTIDE SEQUENCE</scope>
    <source>
        <strain evidence="4">ChiSxjej5B17-1746</strain>
    </source>
</reference>